<dbReference type="RefSeq" id="WP_056949750.1">
    <property type="nucleotide sequence ID" value="NZ_AZEB01000069.1"/>
</dbReference>
<dbReference type="EC" id="2.7.7.9" evidence="3 7"/>
<organism evidence="9 10">
    <name type="scientific">Lentilactobacillus kisonensis DSM 19906 = JCM 15041</name>
    <dbReference type="NCBI Taxonomy" id="1423766"/>
    <lineage>
        <taxon>Bacteria</taxon>
        <taxon>Bacillati</taxon>
        <taxon>Bacillota</taxon>
        <taxon>Bacilli</taxon>
        <taxon>Lactobacillales</taxon>
        <taxon>Lactobacillaceae</taxon>
        <taxon>Lentilactobacillus</taxon>
    </lineage>
</organism>
<evidence type="ECO:0000256" key="6">
    <source>
        <dbReference type="ARBA" id="ARBA00048128"/>
    </source>
</evidence>
<accession>A0A0R1NID6</accession>
<dbReference type="InterPro" id="IPR005771">
    <property type="entry name" value="GalU_uridylyltTrfase_bac/arc"/>
</dbReference>
<reference evidence="9 10" key="1">
    <citation type="journal article" date="2015" name="Genome Announc.">
        <title>Expanding the biotechnology potential of lactobacilli through comparative genomics of 213 strains and associated genera.</title>
        <authorList>
            <person name="Sun Z."/>
            <person name="Harris H.M."/>
            <person name="McCann A."/>
            <person name="Guo C."/>
            <person name="Argimon S."/>
            <person name="Zhang W."/>
            <person name="Yang X."/>
            <person name="Jeffery I.B."/>
            <person name="Cooney J.C."/>
            <person name="Kagawa T.F."/>
            <person name="Liu W."/>
            <person name="Song Y."/>
            <person name="Salvetti E."/>
            <person name="Wrobel A."/>
            <person name="Rasinkangas P."/>
            <person name="Parkhill J."/>
            <person name="Rea M.C."/>
            <person name="O'Sullivan O."/>
            <person name="Ritari J."/>
            <person name="Douillard F.P."/>
            <person name="Paul Ross R."/>
            <person name="Yang R."/>
            <person name="Briner A.E."/>
            <person name="Felis G.E."/>
            <person name="de Vos W.M."/>
            <person name="Barrangou R."/>
            <person name="Klaenhammer T.R."/>
            <person name="Caufield P.W."/>
            <person name="Cui Y."/>
            <person name="Zhang H."/>
            <person name="O'Toole P.W."/>
        </authorList>
    </citation>
    <scope>NUCLEOTIDE SEQUENCE [LARGE SCALE GENOMIC DNA]</scope>
    <source>
        <strain evidence="9 10">DSM 19906</strain>
    </source>
</reference>
<evidence type="ECO:0000256" key="2">
    <source>
        <dbReference type="ARBA" id="ARBA00006890"/>
    </source>
</evidence>
<dbReference type="PANTHER" id="PTHR43197:SF1">
    <property type="entry name" value="UTP--GLUCOSE-1-PHOSPHATE URIDYLYLTRANSFERASE"/>
    <property type="match status" value="1"/>
</dbReference>
<feature type="domain" description="Nucleotidyl transferase" evidence="8">
    <location>
        <begin position="6"/>
        <end position="265"/>
    </location>
</feature>
<dbReference type="Gene3D" id="3.90.550.10">
    <property type="entry name" value="Spore Coat Polysaccharide Biosynthesis Protein SpsA, Chain A"/>
    <property type="match status" value="1"/>
</dbReference>
<keyword evidence="4 7" id="KW-0808">Transferase</keyword>
<evidence type="ECO:0000256" key="4">
    <source>
        <dbReference type="ARBA" id="ARBA00022679"/>
    </source>
</evidence>
<evidence type="ECO:0000256" key="7">
    <source>
        <dbReference type="RuleBase" id="RU361259"/>
    </source>
</evidence>
<dbReference type="EMBL" id="AZEB01000069">
    <property type="protein sequence ID" value="KRL17892.1"/>
    <property type="molecule type" value="Genomic_DNA"/>
</dbReference>
<dbReference type="UniPathway" id="UPA00215"/>
<dbReference type="GO" id="GO:0003983">
    <property type="term" value="F:UTP:glucose-1-phosphate uridylyltransferase activity"/>
    <property type="evidence" value="ECO:0007669"/>
    <property type="project" value="UniProtKB-EC"/>
</dbReference>
<evidence type="ECO:0000256" key="3">
    <source>
        <dbReference type="ARBA" id="ARBA00012415"/>
    </source>
</evidence>
<dbReference type="PATRIC" id="fig|1423766.4.peg.2576"/>
<protein>
    <recommendedName>
        <fullName evidence="3 7">UTP--glucose-1-phosphate uridylyltransferase</fullName>
        <ecNumber evidence="3 7">2.7.7.9</ecNumber>
    </recommendedName>
    <alternativeName>
        <fullName evidence="7">UDP-glucose pyrophosphorylase</fullName>
    </alternativeName>
</protein>
<proteinExistence type="inferred from homology"/>
<gene>
    <name evidence="9" type="ORF">FC98_GL002471</name>
</gene>
<dbReference type="SUPFAM" id="SSF53448">
    <property type="entry name" value="Nucleotide-diphospho-sugar transferases"/>
    <property type="match status" value="1"/>
</dbReference>
<evidence type="ECO:0000313" key="10">
    <source>
        <dbReference type="Proteomes" id="UP000051439"/>
    </source>
</evidence>
<comment type="similarity">
    <text evidence="2 7">Belongs to the UDPGP type 2 family.</text>
</comment>
<evidence type="ECO:0000256" key="5">
    <source>
        <dbReference type="ARBA" id="ARBA00022695"/>
    </source>
</evidence>
<dbReference type="GO" id="GO:0006011">
    <property type="term" value="P:UDP-alpha-D-glucose metabolic process"/>
    <property type="evidence" value="ECO:0007669"/>
    <property type="project" value="InterPro"/>
</dbReference>
<dbReference type="InterPro" id="IPR005835">
    <property type="entry name" value="NTP_transferase_dom"/>
</dbReference>
<dbReference type="NCBIfam" id="TIGR01099">
    <property type="entry name" value="galU"/>
    <property type="match status" value="1"/>
</dbReference>
<keyword evidence="5 7" id="KW-0548">Nucleotidyltransferase</keyword>
<evidence type="ECO:0000313" key="9">
    <source>
        <dbReference type="EMBL" id="KRL17892.1"/>
    </source>
</evidence>
<name>A0A0R1NID6_9LACO</name>
<sequence length="294" mass="32640">MSKITKAIIPAAGLGTRFLPETKALPKEMLPIVDTPTIQYIVSEAKQSGIKDVLIVIGKGKWSIENHFDANPELEANLAKRGKNDLLKLICKTNNMNIYFTRQPHPHGLGDAIYTARSFVGNDPFAVLLGDDVTRDKTPLTKQLINSFTKTGAATLAVKRVPRRDVSKYGIIDPAKQVTPGLYNVKRFVEKPDPQTAPSDLAIIGRYVLTPQIFTALSETQPDSSGEIQLTTAIDILNQTQRVFAHEFKGERYDTGNKLSWLETNIKFGLRNPEIAGDLKKYLKETVFAMKSTK</sequence>
<dbReference type="CDD" id="cd02541">
    <property type="entry name" value="UGPase_prokaryotic"/>
    <property type="match status" value="1"/>
</dbReference>
<comment type="catalytic activity">
    <reaction evidence="6 7">
        <text>alpha-D-glucose 1-phosphate + UTP + H(+) = UDP-alpha-D-glucose + diphosphate</text>
        <dbReference type="Rhea" id="RHEA:19889"/>
        <dbReference type="ChEBI" id="CHEBI:15378"/>
        <dbReference type="ChEBI" id="CHEBI:33019"/>
        <dbReference type="ChEBI" id="CHEBI:46398"/>
        <dbReference type="ChEBI" id="CHEBI:58601"/>
        <dbReference type="ChEBI" id="CHEBI:58885"/>
        <dbReference type="EC" id="2.7.7.9"/>
    </reaction>
</comment>
<keyword evidence="10" id="KW-1185">Reference proteome</keyword>
<dbReference type="AlphaFoldDB" id="A0A0R1NID6"/>
<comment type="pathway">
    <text evidence="1">Carbohydrate metabolism; nucleotide-sugar metabolism.</text>
</comment>
<evidence type="ECO:0000259" key="8">
    <source>
        <dbReference type="Pfam" id="PF00483"/>
    </source>
</evidence>
<evidence type="ECO:0000256" key="1">
    <source>
        <dbReference type="ARBA" id="ARBA00005136"/>
    </source>
</evidence>
<comment type="caution">
    <text evidence="9">The sequence shown here is derived from an EMBL/GenBank/DDBJ whole genome shotgun (WGS) entry which is preliminary data.</text>
</comment>
<dbReference type="Proteomes" id="UP000051439">
    <property type="component" value="Unassembled WGS sequence"/>
</dbReference>
<dbReference type="Pfam" id="PF00483">
    <property type="entry name" value="NTP_transferase"/>
    <property type="match status" value="1"/>
</dbReference>
<dbReference type="PANTHER" id="PTHR43197">
    <property type="entry name" value="UTP--GLUCOSE-1-PHOSPHATE URIDYLYLTRANSFERASE"/>
    <property type="match status" value="1"/>
</dbReference>
<dbReference type="InterPro" id="IPR029044">
    <property type="entry name" value="Nucleotide-diphossugar_trans"/>
</dbReference>